<evidence type="ECO:0000313" key="1">
    <source>
        <dbReference type="EMBL" id="GGI24153.1"/>
    </source>
</evidence>
<reference evidence="1" key="2">
    <citation type="submission" date="2022-12" db="EMBL/GenBank/DDBJ databases">
        <authorList>
            <person name="Sun Q."/>
            <person name="Zhou Y."/>
        </authorList>
    </citation>
    <scope>NUCLEOTIDE SEQUENCE</scope>
    <source>
        <strain evidence="1">CGMCC 1.15034</strain>
    </source>
</reference>
<sequence length="111" mass="12291">MVGEAAIVLHTGVKRAKVKIVWRQVGRSEIDGVTESDGIFWTEKYNAVASGSGNSILLKSREGAYVEVQTCSLRCVRRKAKCESDGIKKETHDTPLRKGHSTFPPWLSQFA</sequence>
<reference evidence="1" key="1">
    <citation type="journal article" date="2014" name="Int. J. Syst. Evol. Microbiol.">
        <title>Complete genome sequence of Corynebacterium casei LMG S-19264T (=DSM 44701T), isolated from a smear-ripened cheese.</title>
        <authorList>
            <consortium name="US DOE Joint Genome Institute (JGI-PGF)"/>
            <person name="Walter F."/>
            <person name="Albersmeier A."/>
            <person name="Kalinowski J."/>
            <person name="Ruckert C."/>
        </authorList>
    </citation>
    <scope>NUCLEOTIDE SEQUENCE</scope>
    <source>
        <strain evidence="1">CGMCC 1.15034</strain>
    </source>
</reference>
<organism evidence="1 2">
    <name type="scientific">Bradyrhizobium guangdongense</name>
    <dbReference type="NCBI Taxonomy" id="1325090"/>
    <lineage>
        <taxon>Bacteria</taxon>
        <taxon>Pseudomonadati</taxon>
        <taxon>Pseudomonadota</taxon>
        <taxon>Alphaproteobacteria</taxon>
        <taxon>Hyphomicrobiales</taxon>
        <taxon>Nitrobacteraceae</taxon>
        <taxon>Bradyrhizobium</taxon>
    </lineage>
</organism>
<protein>
    <submittedName>
        <fullName evidence="1">Uncharacterized protein</fullName>
    </submittedName>
</protein>
<evidence type="ECO:0000313" key="2">
    <source>
        <dbReference type="Proteomes" id="UP000625079"/>
    </source>
</evidence>
<name>A0AA87W898_9BRAD</name>
<proteinExistence type="predicted"/>
<gene>
    <name evidence="1" type="ORF">GCM10010987_27960</name>
</gene>
<comment type="caution">
    <text evidence="1">The sequence shown here is derived from an EMBL/GenBank/DDBJ whole genome shotgun (WGS) entry which is preliminary data.</text>
</comment>
<dbReference type="AlphaFoldDB" id="A0AA87W898"/>
<dbReference type="EMBL" id="BMHC01000004">
    <property type="protein sequence ID" value="GGI24153.1"/>
    <property type="molecule type" value="Genomic_DNA"/>
</dbReference>
<dbReference type="Proteomes" id="UP000625079">
    <property type="component" value="Unassembled WGS sequence"/>
</dbReference>
<accession>A0AA87W898</accession>